<sequence length="67" mass="7180">MSKLYVKWQTRVIERIKGEQRDEGAGFVEYAGLLVLIAAIVAAVMGLGLDDTISNAIDEAVNEITGG</sequence>
<keyword evidence="3" id="KW-1185">Reference proteome</keyword>
<evidence type="ECO:0000256" key="1">
    <source>
        <dbReference type="SAM" id="Phobius"/>
    </source>
</evidence>
<evidence type="ECO:0008006" key="4">
    <source>
        <dbReference type="Google" id="ProtNLM"/>
    </source>
</evidence>
<evidence type="ECO:0000313" key="3">
    <source>
        <dbReference type="Proteomes" id="UP000642284"/>
    </source>
</evidence>
<gene>
    <name evidence="2" type="ORF">H9Y04_34415</name>
</gene>
<organism evidence="2 3">
    <name type="scientific">Streptomyces polyasparticus</name>
    <dbReference type="NCBI Taxonomy" id="2767826"/>
    <lineage>
        <taxon>Bacteria</taxon>
        <taxon>Bacillati</taxon>
        <taxon>Actinomycetota</taxon>
        <taxon>Actinomycetes</taxon>
        <taxon>Kitasatosporales</taxon>
        <taxon>Streptomycetaceae</taxon>
        <taxon>Streptomyces</taxon>
    </lineage>
</organism>
<keyword evidence="1" id="KW-0472">Membrane</keyword>
<dbReference type="RefSeq" id="WP_187818078.1">
    <property type="nucleotide sequence ID" value="NZ_JACTVJ010000020.1"/>
</dbReference>
<keyword evidence="1" id="KW-1133">Transmembrane helix</keyword>
<feature type="transmembrane region" description="Helical" evidence="1">
    <location>
        <begin position="30"/>
        <end position="49"/>
    </location>
</feature>
<comment type="caution">
    <text evidence="2">The sequence shown here is derived from an EMBL/GenBank/DDBJ whole genome shotgun (WGS) entry which is preliminary data.</text>
</comment>
<protein>
    <recommendedName>
        <fullName evidence="4">Flp family type IVb pilin</fullName>
    </recommendedName>
</protein>
<evidence type="ECO:0000313" key="2">
    <source>
        <dbReference type="EMBL" id="MBC9717638.1"/>
    </source>
</evidence>
<name>A0ABR7STM2_9ACTN</name>
<accession>A0ABR7STM2</accession>
<dbReference type="Proteomes" id="UP000642284">
    <property type="component" value="Unassembled WGS sequence"/>
</dbReference>
<dbReference type="EMBL" id="JACTVJ010000020">
    <property type="protein sequence ID" value="MBC9717638.1"/>
    <property type="molecule type" value="Genomic_DNA"/>
</dbReference>
<reference evidence="2 3" key="1">
    <citation type="submission" date="2020-08" db="EMBL/GenBank/DDBJ databases">
        <title>Genemic of Streptomyces polyaspartic.</title>
        <authorList>
            <person name="Liu W."/>
        </authorList>
    </citation>
    <scope>NUCLEOTIDE SEQUENCE [LARGE SCALE GENOMIC DNA]</scope>
    <source>
        <strain evidence="2 3">TRM66268-LWL</strain>
    </source>
</reference>
<proteinExistence type="predicted"/>
<keyword evidence="1" id="KW-0812">Transmembrane</keyword>